<sequence>MSSRRIAAGSLATRTRRTATANANTKQRINLAGSTAVVSDYFHYAINCILYQRAIYDQADFKMVKKFGLQMMIVEDEAIAEYLRKIVDQVRDTHLLPMCEAGGGLVLVNVAVLRLMCLSAGEAIADTRETIERWEFDVTLEDDPAQQPSLESANPSRHESKANPKSLSEIQSEIQVIIRQIIATVSFLPIPDSTRTFKVLAYTQRVNKDESSEWDDSEAFDITDGAERVKLKSFSTSVHRVETAVDYKLGESVV</sequence>
<reference evidence="9" key="1">
    <citation type="submission" date="2021-03" db="EMBL/GenBank/DDBJ databases">
        <title>Draft genome sequence of rust myrtle Austropuccinia psidii MF-1, a brazilian biotype.</title>
        <authorList>
            <person name="Quecine M.C."/>
            <person name="Pachon D.M.R."/>
            <person name="Bonatelli M.L."/>
            <person name="Correr F.H."/>
            <person name="Franceschini L.M."/>
            <person name="Leite T.F."/>
            <person name="Margarido G.R.A."/>
            <person name="Almeida C.A."/>
            <person name="Ferrarezi J.A."/>
            <person name="Labate C.A."/>
        </authorList>
    </citation>
    <scope>NUCLEOTIDE SEQUENCE</scope>
    <source>
        <strain evidence="9">MF-1</strain>
    </source>
</reference>
<dbReference type="Pfam" id="PF02301">
    <property type="entry name" value="HORMA"/>
    <property type="match status" value="1"/>
</dbReference>
<evidence type="ECO:0000313" key="9">
    <source>
        <dbReference type="EMBL" id="MBW0547678.1"/>
    </source>
</evidence>
<feature type="domain" description="HORMA" evidence="8">
    <location>
        <begin position="32"/>
        <end position="245"/>
    </location>
</feature>
<dbReference type="Gene3D" id="3.30.900.10">
    <property type="entry name" value="HORMA domain"/>
    <property type="match status" value="1"/>
</dbReference>
<keyword evidence="5" id="KW-0539">Nucleus</keyword>
<gene>
    <name evidence="9" type="ORF">O181_087393</name>
</gene>
<dbReference type="GO" id="GO:0051301">
    <property type="term" value="P:cell division"/>
    <property type="evidence" value="ECO:0007669"/>
    <property type="project" value="UniProtKB-KW"/>
</dbReference>
<evidence type="ECO:0000259" key="8">
    <source>
        <dbReference type="PROSITE" id="PS50815"/>
    </source>
</evidence>
<feature type="region of interest" description="Disordered" evidence="7">
    <location>
        <begin position="145"/>
        <end position="166"/>
    </location>
</feature>
<evidence type="ECO:0000256" key="1">
    <source>
        <dbReference type="ARBA" id="ARBA00004123"/>
    </source>
</evidence>
<evidence type="ECO:0000256" key="7">
    <source>
        <dbReference type="SAM" id="MobiDB-lite"/>
    </source>
</evidence>
<comment type="subcellular location">
    <subcellularLocation>
        <location evidence="1">Nucleus</location>
    </subcellularLocation>
</comment>
<keyword evidence="10" id="KW-1185">Reference proteome</keyword>
<dbReference type="GO" id="GO:0005654">
    <property type="term" value="C:nucleoplasm"/>
    <property type="evidence" value="ECO:0007669"/>
    <property type="project" value="TreeGrafter"/>
</dbReference>
<keyword evidence="6" id="KW-0131">Cell cycle</keyword>
<name>A0A9Q3IPK1_9BASI</name>
<dbReference type="InterPro" id="IPR045091">
    <property type="entry name" value="Mad2-like"/>
</dbReference>
<dbReference type="GO" id="GO:0000776">
    <property type="term" value="C:kinetochore"/>
    <property type="evidence" value="ECO:0007669"/>
    <property type="project" value="TreeGrafter"/>
</dbReference>
<evidence type="ECO:0000256" key="6">
    <source>
        <dbReference type="ARBA" id="ARBA00023306"/>
    </source>
</evidence>
<dbReference type="InterPro" id="IPR003511">
    <property type="entry name" value="HORMA_dom"/>
</dbReference>
<comment type="caution">
    <text evidence="9">The sequence shown here is derived from an EMBL/GenBank/DDBJ whole genome shotgun (WGS) entry which is preliminary data.</text>
</comment>
<dbReference type="Proteomes" id="UP000765509">
    <property type="component" value="Unassembled WGS sequence"/>
</dbReference>
<dbReference type="OrthoDB" id="1806at2759"/>
<protein>
    <recommendedName>
        <fullName evidence="8">HORMA domain-containing protein</fullName>
    </recommendedName>
</protein>
<dbReference type="SUPFAM" id="SSF56019">
    <property type="entry name" value="The spindle assembly checkpoint protein mad2"/>
    <property type="match status" value="1"/>
</dbReference>
<organism evidence="9 10">
    <name type="scientific">Austropuccinia psidii MF-1</name>
    <dbReference type="NCBI Taxonomy" id="1389203"/>
    <lineage>
        <taxon>Eukaryota</taxon>
        <taxon>Fungi</taxon>
        <taxon>Dikarya</taxon>
        <taxon>Basidiomycota</taxon>
        <taxon>Pucciniomycotina</taxon>
        <taxon>Pucciniomycetes</taxon>
        <taxon>Pucciniales</taxon>
        <taxon>Sphaerophragmiaceae</taxon>
        <taxon>Austropuccinia</taxon>
    </lineage>
</organism>
<dbReference type="PANTHER" id="PTHR11842">
    <property type="entry name" value="MITOTIC SPINDLE ASSEMBLY CHECKPOINT PROTEIN MAD2"/>
    <property type="match status" value="1"/>
</dbReference>
<keyword evidence="4" id="KW-0498">Mitosis</keyword>
<dbReference type="PANTHER" id="PTHR11842:SF11">
    <property type="entry name" value="MITOTIC SPINDLE ASSEMBLY CHECKPOINT PROTEIN MAD2A"/>
    <property type="match status" value="1"/>
</dbReference>
<comment type="similarity">
    <text evidence="2">Belongs to the MAD2 family.</text>
</comment>
<evidence type="ECO:0000256" key="5">
    <source>
        <dbReference type="ARBA" id="ARBA00023242"/>
    </source>
</evidence>
<dbReference type="PROSITE" id="PS50815">
    <property type="entry name" value="HORMA"/>
    <property type="match status" value="1"/>
</dbReference>
<evidence type="ECO:0000256" key="3">
    <source>
        <dbReference type="ARBA" id="ARBA00022618"/>
    </source>
</evidence>
<dbReference type="InterPro" id="IPR036570">
    <property type="entry name" value="HORMA_dom_sf"/>
</dbReference>
<proteinExistence type="inferred from homology"/>
<dbReference type="GO" id="GO:0005737">
    <property type="term" value="C:cytoplasm"/>
    <property type="evidence" value="ECO:0007669"/>
    <property type="project" value="TreeGrafter"/>
</dbReference>
<dbReference type="EMBL" id="AVOT02052767">
    <property type="protein sequence ID" value="MBW0547678.1"/>
    <property type="molecule type" value="Genomic_DNA"/>
</dbReference>
<evidence type="ECO:0000256" key="2">
    <source>
        <dbReference type="ARBA" id="ARBA00010348"/>
    </source>
</evidence>
<evidence type="ECO:0000256" key="4">
    <source>
        <dbReference type="ARBA" id="ARBA00022776"/>
    </source>
</evidence>
<accession>A0A9Q3IPK1</accession>
<keyword evidence="3" id="KW-0132">Cell division</keyword>
<dbReference type="AlphaFoldDB" id="A0A9Q3IPK1"/>
<feature type="compositionally biased region" description="Polar residues" evidence="7">
    <location>
        <begin position="146"/>
        <end position="155"/>
    </location>
</feature>
<evidence type="ECO:0000313" key="10">
    <source>
        <dbReference type="Proteomes" id="UP000765509"/>
    </source>
</evidence>
<dbReference type="GO" id="GO:0007094">
    <property type="term" value="P:mitotic spindle assembly checkpoint signaling"/>
    <property type="evidence" value="ECO:0007669"/>
    <property type="project" value="TreeGrafter"/>
</dbReference>